<dbReference type="RefSeq" id="WP_386021867.1">
    <property type="nucleotide sequence ID" value="NZ_JBHUHX010000002.1"/>
</dbReference>
<dbReference type="EMBL" id="JBHUHX010000002">
    <property type="protein sequence ID" value="MFD2110398.1"/>
    <property type="molecule type" value="Genomic_DNA"/>
</dbReference>
<evidence type="ECO:0000313" key="4">
    <source>
        <dbReference type="Proteomes" id="UP001597337"/>
    </source>
</evidence>
<accession>A0ABW4Y6N5</accession>
<dbReference type="Proteomes" id="UP001597337">
    <property type="component" value="Unassembled WGS sequence"/>
</dbReference>
<gene>
    <name evidence="3" type="ORF">ACFSJC_00910</name>
</gene>
<protein>
    <submittedName>
        <fullName evidence="3">Uncharacterized protein</fullName>
    </submittedName>
</protein>
<name>A0ABW4Y6N5_9GAMM</name>
<feature type="chain" id="PRO_5047030570" evidence="2">
    <location>
        <begin position="25"/>
        <end position="98"/>
    </location>
</feature>
<comment type="caution">
    <text evidence="3">The sequence shown here is derived from an EMBL/GenBank/DDBJ whole genome shotgun (WGS) entry which is preliminary data.</text>
</comment>
<evidence type="ECO:0000313" key="3">
    <source>
        <dbReference type="EMBL" id="MFD2110398.1"/>
    </source>
</evidence>
<keyword evidence="4" id="KW-1185">Reference proteome</keyword>
<proteinExistence type="predicted"/>
<feature type="region of interest" description="Disordered" evidence="1">
    <location>
        <begin position="25"/>
        <end position="98"/>
    </location>
</feature>
<evidence type="ECO:0000256" key="1">
    <source>
        <dbReference type="SAM" id="MobiDB-lite"/>
    </source>
</evidence>
<evidence type="ECO:0000256" key="2">
    <source>
        <dbReference type="SAM" id="SignalP"/>
    </source>
</evidence>
<reference evidence="4" key="1">
    <citation type="journal article" date="2019" name="Int. J. Syst. Evol. Microbiol.">
        <title>The Global Catalogue of Microorganisms (GCM) 10K type strain sequencing project: providing services to taxonomists for standard genome sequencing and annotation.</title>
        <authorList>
            <consortium name="The Broad Institute Genomics Platform"/>
            <consortium name="The Broad Institute Genome Sequencing Center for Infectious Disease"/>
            <person name="Wu L."/>
            <person name="Ma J."/>
        </authorList>
    </citation>
    <scope>NUCLEOTIDE SEQUENCE [LARGE SCALE GENOMIC DNA]</scope>
    <source>
        <strain evidence="4">KACC 12597</strain>
    </source>
</reference>
<organism evidence="3 4">
    <name type="scientific">Thiorhodococcus fuscus</name>
    <dbReference type="NCBI Taxonomy" id="527200"/>
    <lineage>
        <taxon>Bacteria</taxon>
        <taxon>Pseudomonadati</taxon>
        <taxon>Pseudomonadota</taxon>
        <taxon>Gammaproteobacteria</taxon>
        <taxon>Chromatiales</taxon>
        <taxon>Chromatiaceae</taxon>
        <taxon>Thiorhodococcus</taxon>
    </lineage>
</organism>
<feature type="compositionally biased region" description="Low complexity" evidence="1">
    <location>
        <begin position="77"/>
        <end position="91"/>
    </location>
</feature>
<sequence length="98" mass="10361">MINVRKLGPIAFAIAAFTPVAASAAQAEGGSGSYYDMKPDSDYFESRTQTPRVIKSPVQSPYPPETSSEGESRMDVSQPGMSSSPSSASGQGRRGEDR</sequence>
<keyword evidence="2" id="KW-0732">Signal</keyword>
<feature type="signal peptide" evidence="2">
    <location>
        <begin position="1"/>
        <end position="24"/>
    </location>
</feature>